<dbReference type="InterPro" id="IPR045864">
    <property type="entry name" value="aa-tRNA-synth_II/BPL/LPL"/>
</dbReference>
<dbReference type="SUPFAM" id="SSF55681">
    <property type="entry name" value="Class II aaRS and biotin synthetases"/>
    <property type="match status" value="1"/>
</dbReference>
<sequence length="256" mass="27440">MELFRGALGADSDQALEVAVAHAMLRRISRGESGPALRVYRPQTRVVAFGRRDTLLPGFPDAVRAVRQAGFTPVLRAPGGRAVAYTEHSLVVDHVGPDPGYLAGMDERFVGYAELWAEVLRGHGVGAQVGAVPGEYCPGAHSVNARGRVKLVGTAQRMVRGAWLFSAVAIFDDAEVLRPLLTDVYRHLGLPFDDDSVGSVVAESPGVSLDDFEAEVLAAYDERFGLVPTPLSDDLLDRARDLAGDHRIADCAPTGR</sequence>
<reference evidence="2 3" key="1">
    <citation type="submission" date="2020-08" db="EMBL/GenBank/DDBJ databases">
        <title>Sequencing the genomes of 1000 actinobacteria strains.</title>
        <authorList>
            <person name="Klenk H.-P."/>
        </authorList>
    </citation>
    <scope>NUCLEOTIDE SEQUENCE [LARGE SCALE GENOMIC DNA]</scope>
    <source>
        <strain evidence="2 3">DSM 45584</strain>
    </source>
</reference>
<dbReference type="PROSITE" id="PS51733">
    <property type="entry name" value="BPL_LPL_CATALYTIC"/>
    <property type="match status" value="1"/>
</dbReference>
<gene>
    <name evidence="2" type="ORF">BJ970_005580</name>
</gene>
<dbReference type="Proteomes" id="UP000584374">
    <property type="component" value="Unassembled WGS sequence"/>
</dbReference>
<keyword evidence="3" id="KW-1185">Reference proteome</keyword>
<dbReference type="Gene3D" id="3.30.930.10">
    <property type="entry name" value="Bira Bifunctional Protein, Domain 2"/>
    <property type="match status" value="1"/>
</dbReference>
<dbReference type="RefSeq" id="WP_184729504.1">
    <property type="nucleotide sequence ID" value="NZ_JACHIW010000002.1"/>
</dbReference>
<dbReference type="AlphaFoldDB" id="A0A840QDI7"/>
<accession>A0A840QDI7</accession>
<dbReference type="GO" id="GO:0016874">
    <property type="term" value="F:ligase activity"/>
    <property type="evidence" value="ECO:0007669"/>
    <property type="project" value="UniProtKB-KW"/>
</dbReference>
<feature type="domain" description="BPL/LPL catalytic" evidence="1">
    <location>
        <begin position="31"/>
        <end position="228"/>
    </location>
</feature>
<organism evidence="2 3">
    <name type="scientific">Saccharopolyspora phatthalungensis</name>
    <dbReference type="NCBI Taxonomy" id="664693"/>
    <lineage>
        <taxon>Bacteria</taxon>
        <taxon>Bacillati</taxon>
        <taxon>Actinomycetota</taxon>
        <taxon>Actinomycetes</taxon>
        <taxon>Pseudonocardiales</taxon>
        <taxon>Pseudonocardiaceae</taxon>
        <taxon>Saccharopolyspora</taxon>
    </lineage>
</organism>
<evidence type="ECO:0000313" key="3">
    <source>
        <dbReference type="Proteomes" id="UP000584374"/>
    </source>
</evidence>
<protein>
    <submittedName>
        <fullName evidence="2">Lipoate-protein ligase A</fullName>
    </submittedName>
</protein>
<dbReference type="InterPro" id="IPR004143">
    <property type="entry name" value="BPL_LPL_catalytic"/>
</dbReference>
<evidence type="ECO:0000259" key="1">
    <source>
        <dbReference type="PROSITE" id="PS51733"/>
    </source>
</evidence>
<proteinExistence type="predicted"/>
<evidence type="ECO:0000313" key="2">
    <source>
        <dbReference type="EMBL" id="MBB5157981.1"/>
    </source>
</evidence>
<comment type="caution">
    <text evidence="2">The sequence shown here is derived from an EMBL/GenBank/DDBJ whole genome shotgun (WGS) entry which is preliminary data.</text>
</comment>
<keyword evidence="2" id="KW-0436">Ligase</keyword>
<name>A0A840QDI7_9PSEU</name>
<dbReference type="Pfam" id="PF21948">
    <property type="entry name" value="LplA-B_cat"/>
    <property type="match status" value="1"/>
</dbReference>
<dbReference type="EMBL" id="JACHIW010000002">
    <property type="protein sequence ID" value="MBB5157981.1"/>
    <property type="molecule type" value="Genomic_DNA"/>
</dbReference>